<gene>
    <name evidence="1" type="ORF">GIY21_12895</name>
    <name evidence="2" type="ORF">GIY22_12155</name>
</gene>
<evidence type="ECO:0000313" key="1">
    <source>
        <dbReference type="EMBL" id="MRH01185.1"/>
    </source>
</evidence>
<accession>A0A6N7QG30</accession>
<reference evidence="3 4" key="1">
    <citation type="submission" date="2019-11" db="EMBL/GenBank/DDBJ databases">
        <title>First report of rice panicle blight caused by Xanthomonas sp. in Iran.</title>
        <authorList>
            <person name="Mirghasempour S.A."/>
            <person name="Huang S."/>
            <person name="Brady C.L."/>
            <person name="Studholme D.J."/>
        </authorList>
    </citation>
    <scope>NUCLEOTIDE SEQUENCE [LARGE SCALE GENOMIC DNA]</scope>
    <source>
        <strain evidence="1 4">ASD011</strain>
        <strain evidence="3">SAM114</strain>
    </source>
</reference>
<dbReference type="EMBL" id="WJPM01000009">
    <property type="protein sequence ID" value="MRH75378.1"/>
    <property type="molecule type" value="Genomic_DNA"/>
</dbReference>
<evidence type="ECO:0000313" key="4">
    <source>
        <dbReference type="Proteomes" id="UP000439314"/>
    </source>
</evidence>
<dbReference type="EMBL" id="WJPN01000010">
    <property type="protein sequence ID" value="MRH01185.1"/>
    <property type="molecule type" value="Genomic_DNA"/>
</dbReference>
<evidence type="ECO:0000313" key="3">
    <source>
        <dbReference type="Proteomes" id="UP000437931"/>
    </source>
</evidence>
<name>A0A6N7QG30_9XANT</name>
<comment type="caution">
    <text evidence="1">The sequence shown here is derived from an EMBL/GenBank/DDBJ whole genome shotgun (WGS) entry which is preliminary data.</text>
</comment>
<protein>
    <submittedName>
        <fullName evidence="1">DUF4265 domain-containing protein</fullName>
    </submittedName>
</protein>
<dbReference type="AlphaFoldDB" id="A0A6N7QG30"/>
<proteinExistence type="predicted"/>
<dbReference type="InterPro" id="IPR025361">
    <property type="entry name" value="DUF4265"/>
</dbReference>
<dbReference type="Proteomes" id="UP000439314">
    <property type="component" value="Unassembled WGS sequence"/>
</dbReference>
<keyword evidence="3" id="KW-1185">Reference proteome</keyword>
<reference evidence="2" key="2">
    <citation type="journal article" date="2020" name="Plant Dis.">
        <title>A Grain Rot of Rice in Iran Caused by a Xanthomonas Strain Closely Related to X. sacchari.</title>
        <authorList>
            <person name="Mirghasempour S.A."/>
            <person name="Huang S."/>
            <person name="Studholme D.J."/>
            <person name="Brady C.L."/>
        </authorList>
    </citation>
    <scope>NUCLEOTIDE SEQUENCE</scope>
    <source>
        <strain evidence="2">SAM114</strain>
    </source>
</reference>
<dbReference type="RefSeq" id="WP_153751744.1">
    <property type="nucleotide sequence ID" value="NZ_CP189890.1"/>
</dbReference>
<evidence type="ECO:0000313" key="2">
    <source>
        <dbReference type="EMBL" id="MRH75378.1"/>
    </source>
</evidence>
<dbReference type="Pfam" id="PF14085">
    <property type="entry name" value="DUF4265"/>
    <property type="match status" value="1"/>
</dbReference>
<organism evidence="1 4">
    <name type="scientific">Xanthomonas sontii</name>
    <dbReference type="NCBI Taxonomy" id="2650745"/>
    <lineage>
        <taxon>Bacteria</taxon>
        <taxon>Pseudomonadati</taxon>
        <taxon>Pseudomonadota</taxon>
        <taxon>Gammaproteobacteria</taxon>
        <taxon>Lysobacterales</taxon>
        <taxon>Lysobacteraceae</taxon>
        <taxon>Xanthomonas</taxon>
    </lineage>
</organism>
<dbReference type="Proteomes" id="UP000437931">
    <property type="component" value="Unassembled WGS sequence"/>
</dbReference>
<sequence>MSADPTAKVLFRVPDDEGGATVETLWAFPIGDDQYTLDNSPFYAYGVSWQDTVFAPIDPQEGMPTFHAVMAKSGNRTIRIILDPPVAPGNHSDQVLQGLVALGCSYEGANSKYFSLNIPPAVDLQGVRSYLIQQDTQWEHADPTYASLFPDEAS</sequence>